<comment type="caution">
    <text evidence="2">The sequence shown here is derived from an EMBL/GenBank/DDBJ whole genome shotgun (WGS) entry which is preliminary data.</text>
</comment>
<dbReference type="InterPro" id="IPR038726">
    <property type="entry name" value="PDDEXK_AddAB-type"/>
</dbReference>
<dbReference type="Gene3D" id="3.90.320.10">
    <property type="match status" value="1"/>
</dbReference>
<feature type="domain" description="PD-(D/E)XK endonuclease-like" evidence="1">
    <location>
        <begin position="663"/>
        <end position="912"/>
    </location>
</feature>
<dbReference type="Pfam" id="PF12705">
    <property type="entry name" value="PDDEXK_1"/>
    <property type="match status" value="1"/>
</dbReference>
<gene>
    <name evidence="2" type="ORF">IPL58_11790</name>
</gene>
<proteinExistence type="predicted"/>
<evidence type="ECO:0000313" key="3">
    <source>
        <dbReference type="Proteomes" id="UP000886689"/>
    </source>
</evidence>
<dbReference type="InterPro" id="IPR027417">
    <property type="entry name" value="P-loop_NTPase"/>
</dbReference>
<dbReference type="AlphaFoldDB" id="A0A9D7K5G4"/>
<organism evidence="2 3">
    <name type="scientific">Candidatus Proximibacter danicus</name>
    <dbReference type="NCBI Taxonomy" id="2954365"/>
    <lineage>
        <taxon>Bacteria</taxon>
        <taxon>Pseudomonadati</taxon>
        <taxon>Pseudomonadota</taxon>
        <taxon>Betaproteobacteria</taxon>
        <taxon>Candidatus Proximibacter</taxon>
    </lineage>
</organism>
<protein>
    <submittedName>
        <fullName evidence="2">PD-(D/E)XK nuclease family protein</fullName>
    </submittedName>
</protein>
<dbReference type="SUPFAM" id="SSF52540">
    <property type="entry name" value="P-loop containing nucleoside triphosphate hydrolases"/>
    <property type="match status" value="1"/>
</dbReference>
<accession>A0A9D7K5G4</accession>
<evidence type="ECO:0000313" key="2">
    <source>
        <dbReference type="EMBL" id="MBK8524706.1"/>
    </source>
</evidence>
<dbReference type="InterPro" id="IPR011604">
    <property type="entry name" value="PDDEXK-like_dom_sf"/>
</dbReference>
<name>A0A9D7K5G4_9PROT</name>
<evidence type="ECO:0000259" key="1">
    <source>
        <dbReference type="Pfam" id="PF12705"/>
    </source>
</evidence>
<dbReference type="Proteomes" id="UP000886689">
    <property type="component" value="Unassembled WGS sequence"/>
</dbReference>
<reference evidence="2" key="1">
    <citation type="submission" date="2020-10" db="EMBL/GenBank/DDBJ databases">
        <title>Connecting structure to function with the recovery of over 1000 high-quality activated sludge metagenome-assembled genomes encoding full-length rRNA genes using long-read sequencing.</title>
        <authorList>
            <person name="Singleton C.M."/>
            <person name="Petriglieri F."/>
            <person name="Kristensen J.M."/>
            <person name="Kirkegaard R.H."/>
            <person name="Michaelsen T.Y."/>
            <person name="Andersen M.H."/>
            <person name="Karst S.M."/>
            <person name="Dueholm M.S."/>
            <person name="Nielsen P.H."/>
            <person name="Albertsen M."/>
        </authorList>
    </citation>
    <scope>NUCLEOTIDE SEQUENCE</scope>
    <source>
        <strain evidence="2">Hirt_18-Q3-R61-65_BATAC.395</strain>
    </source>
</reference>
<sequence length="919" mass="98800">MAVTAHALTPGCGYLDAAAGILLASAAAELPDLSRHLVLVSSLPLAAELRTALARAAGRPLLLPQFNTLRRWALAANLPDLPTPMPESERLVLLHSALAARGWFDESALWGIAAELASLSDELSAAAVRLPDDADELTLQLERAYVLRASEPLNFEARVVHEMWRALAAAGRPDAPSAYRLRLAQLAQPAEQPAHPLFVLLDGPAEERLTPAELEFIERYGQTQPVLVCAPQPRASADTPLAAVLAAAWPEQAGTEPSAPLMTRAAELAAALPESPLAGRLQLVPVSGREAEAEAAAAQVFAWLAEGIRRIALVAEDRLSARRVRALLERAGVLAADETGWKLSTTRAAATLDALLETVAGSAYHLDLLDLFKSPHLFADLPSSARAAAVLALEQAIRRAGVKSGVPAFRRALAEQGERIDAASQATASLMLDRLEVAQRILGGKPAPLAKWIARLQRGLDALGAAEQLQADAAGGEMLELLLQRQGELAESTASFSFAAWRDWLNRELEGGAFRDRGIASSIVMLPRHDVRLRRFEAAIVIGADAEQLTPASGGTFFNQAVRRDLGLPTREDAERALRRDLELLLCTVPRVLVTWQHQQAGEARLLAPEFDLLSTLHQLAWGDDLMRSPLLMTREAAPAVDSMPALPQQAVPSAPQALVPARISVSGLSSLVACPYQFFARHVLRLNELDEVAEELEKSDYGQLVHRSLERFHAAHPSLTGLDDAAALAALNATVESVFAEAEADNWLALGWRLRWQARLPAYLAWQREREAAGWRWLAAEVKVAKSLPLPDGAAVELYGRIDRIDQAGPAGFSLLDYKTRKLSDLKKQMADDIQLPAYALLHGEAAEAAYVALDDEKVGAVACADDLVEAGAAQGERLTAAFAALRAGAGMPAHGVDSVCRWCEASGLCRRDHVQPG</sequence>
<dbReference type="EMBL" id="JADJUC010000013">
    <property type="protein sequence ID" value="MBK8524706.1"/>
    <property type="molecule type" value="Genomic_DNA"/>
</dbReference>